<accession>A0A8E0S2B6</accession>
<dbReference type="Proteomes" id="UP000728185">
    <property type="component" value="Unassembled WGS sequence"/>
</dbReference>
<dbReference type="PANTHER" id="PTHR12452:SF0">
    <property type="entry name" value="THIOREDOXIN DOMAIN-CONTAINING PROTEIN 17"/>
    <property type="match status" value="1"/>
</dbReference>
<dbReference type="GO" id="GO:0005829">
    <property type="term" value="C:cytosol"/>
    <property type="evidence" value="ECO:0007669"/>
    <property type="project" value="TreeGrafter"/>
</dbReference>
<comment type="similarity">
    <text evidence="1">Belongs to the thioredoxin family.</text>
</comment>
<dbReference type="InterPro" id="IPR045108">
    <property type="entry name" value="TXNDC17-like"/>
</dbReference>
<proteinExistence type="inferred from homology"/>
<keyword evidence="5" id="KW-1185">Reference proteome</keyword>
<dbReference type="PANTHER" id="PTHR12452">
    <property type="entry name" value="42-9-9 PROTEIN-RELATED"/>
    <property type="match status" value="1"/>
</dbReference>
<sequence length="176" mass="20254">MYARKQSQTQAQTNKHNEVIMEHEYNGNAFNRPGLESSLTSPCDRFQSVPAFSFSYQNVRDMSRLLEIVSENYGKNIFIEFIGTLRSDGQSWCPDCRRADPIVKCALRELPEDAVFIFTEVGGRVMWRNPSNPFRTNKAFRLRFIPTIVRFGSDERLVGSDVESVDNIVKMFKGIQ</sequence>
<dbReference type="InterPro" id="IPR036249">
    <property type="entry name" value="Thioredoxin-like_sf"/>
</dbReference>
<dbReference type="InterPro" id="IPR010357">
    <property type="entry name" value="TXNDC17_dom"/>
</dbReference>
<dbReference type="OrthoDB" id="78947at2759"/>
<dbReference type="Pfam" id="PF06110">
    <property type="entry name" value="TXD17-like_Trx"/>
    <property type="match status" value="1"/>
</dbReference>
<dbReference type="AlphaFoldDB" id="A0A8E0S2B6"/>
<evidence type="ECO:0000259" key="3">
    <source>
        <dbReference type="Pfam" id="PF06110"/>
    </source>
</evidence>
<evidence type="ECO:0000256" key="1">
    <source>
        <dbReference type="ARBA" id="ARBA00008987"/>
    </source>
</evidence>
<dbReference type="GO" id="GO:0047134">
    <property type="term" value="F:protein-disulfide reductase [NAD(P)H] activity"/>
    <property type="evidence" value="ECO:0007669"/>
    <property type="project" value="InterPro"/>
</dbReference>
<dbReference type="Gene3D" id="3.40.30.10">
    <property type="entry name" value="Glutaredoxin"/>
    <property type="match status" value="1"/>
</dbReference>
<dbReference type="EMBL" id="LUCM01001521">
    <property type="protein sequence ID" value="KAA0198744.1"/>
    <property type="molecule type" value="Genomic_DNA"/>
</dbReference>
<protein>
    <recommendedName>
        <fullName evidence="2">Thioredoxin domain-containing protein 17</fullName>
    </recommendedName>
</protein>
<evidence type="ECO:0000313" key="5">
    <source>
        <dbReference type="Proteomes" id="UP000728185"/>
    </source>
</evidence>
<comment type="caution">
    <text evidence="4">The sequence shown here is derived from an EMBL/GenBank/DDBJ whole genome shotgun (WGS) entry which is preliminary data.</text>
</comment>
<evidence type="ECO:0000256" key="2">
    <source>
        <dbReference type="ARBA" id="ARBA00016949"/>
    </source>
</evidence>
<reference evidence="4" key="1">
    <citation type="submission" date="2019-05" db="EMBL/GenBank/DDBJ databases">
        <title>Annotation for the trematode Fasciolopsis buski.</title>
        <authorList>
            <person name="Choi Y.-J."/>
        </authorList>
    </citation>
    <scope>NUCLEOTIDE SEQUENCE</scope>
    <source>
        <strain evidence="4">HT</strain>
        <tissue evidence="4">Whole worm</tissue>
    </source>
</reference>
<organism evidence="4 5">
    <name type="scientific">Fasciolopsis buskii</name>
    <dbReference type="NCBI Taxonomy" id="27845"/>
    <lineage>
        <taxon>Eukaryota</taxon>
        <taxon>Metazoa</taxon>
        <taxon>Spiralia</taxon>
        <taxon>Lophotrochozoa</taxon>
        <taxon>Platyhelminthes</taxon>
        <taxon>Trematoda</taxon>
        <taxon>Digenea</taxon>
        <taxon>Plagiorchiida</taxon>
        <taxon>Echinostomata</taxon>
        <taxon>Echinostomatoidea</taxon>
        <taxon>Fasciolidae</taxon>
        <taxon>Fasciolopsis</taxon>
    </lineage>
</organism>
<name>A0A8E0S2B6_9TREM</name>
<evidence type="ECO:0000313" key="4">
    <source>
        <dbReference type="EMBL" id="KAA0198744.1"/>
    </source>
</evidence>
<dbReference type="SUPFAM" id="SSF52833">
    <property type="entry name" value="Thioredoxin-like"/>
    <property type="match status" value="1"/>
</dbReference>
<feature type="domain" description="Thioredoxin" evidence="3">
    <location>
        <begin position="62"/>
        <end position="172"/>
    </location>
</feature>
<gene>
    <name evidence="4" type="ORF">FBUS_03510</name>
</gene>